<dbReference type="PANTHER" id="PTHR48041:SF66">
    <property type="entry name" value="ABC TRANSPORTER G FAMILY MEMBER 22-LIKE ISOFORM X1"/>
    <property type="match status" value="1"/>
</dbReference>
<feature type="transmembrane region" description="Helical" evidence="6">
    <location>
        <begin position="317"/>
        <end position="335"/>
    </location>
</feature>
<dbReference type="EMBL" id="CAWUPB010001173">
    <property type="protein sequence ID" value="CAK7346818.1"/>
    <property type="molecule type" value="Genomic_DNA"/>
</dbReference>
<comment type="subcellular location">
    <subcellularLocation>
        <location evidence="1">Membrane</location>
        <topology evidence="1">Multi-pass membrane protein</topology>
    </subcellularLocation>
</comment>
<keyword evidence="4 6" id="KW-1133">Transmembrane helix</keyword>
<proteinExistence type="predicted"/>
<dbReference type="GO" id="GO:0005524">
    <property type="term" value="F:ATP binding"/>
    <property type="evidence" value="ECO:0007669"/>
    <property type="project" value="InterPro"/>
</dbReference>
<dbReference type="Pfam" id="PF00005">
    <property type="entry name" value="ABC_tran"/>
    <property type="match status" value="1"/>
</dbReference>
<reference evidence="10 11" key="1">
    <citation type="submission" date="2024-01" db="EMBL/GenBank/DDBJ databases">
        <authorList>
            <person name="Waweru B."/>
        </authorList>
    </citation>
    <scope>NUCLEOTIDE SEQUENCE [LARGE SCALE GENOMIC DNA]</scope>
</reference>
<evidence type="ECO:0000313" key="10">
    <source>
        <dbReference type="EMBL" id="CAK7346818.1"/>
    </source>
</evidence>
<gene>
    <name evidence="10" type="ORF">DCAF_LOCUS19496</name>
</gene>
<dbReference type="InterPro" id="IPR043926">
    <property type="entry name" value="ABCG_dom"/>
</dbReference>
<feature type="domain" description="ABC transporter family G" evidence="9">
    <location>
        <begin position="82"/>
        <end position="146"/>
    </location>
</feature>
<feature type="transmembrane region" description="Helical" evidence="6">
    <location>
        <begin position="271"/>
        <end position="288"/>
    </location>
</feature>
<organism evidence="10 11">
    <name type="scientific">Dovyalis caffra</name>
    <dbReference type="NCBI Taxonomy" id="77055"/>
    <lineage>
        <taxon>Eukaryota</taxon>
        <taxon>Viridiplantae</taxon>
        <taxon>Streptophyta</taxon>
        <taxon>Embryophyta</taxon>
        <taxon>Tracheophyta</taxon>
        <taxon>Spermatophyta</taxon>
        <taxon>Magnoliopsida</taxon>
        <taxon>eudicotyledons</taxon>
        <taxon>Gunneridae</taxon>
        <taxon>Pentapetalae</taxon>
        <taxon>rosids</taxon>
        <taxon>fabids</taxon>
        <taxon>Malpighiales</taxon>
        <taxon>Salicaceae</taxon>
        <taxon>Flacourtieae</taxon>
        <taxon>Dovyalis</taxon>
    </lineage>
</organism>
<evidence type="ECO:0000256" key="4">
    <source>
        <dbReference type="ARBA" id="ARBA00022989"/>
    </source>
</evidence>
<keyword evidence="11" id="KW-1185">Reference proteome</keyword>
<keyword evidence="2" id="KW-0813">Transport</keyword>
<accession>A0AAV1S908</accession>
<dbReference type="GO" id="GO:0016887">
    <property type="term" value="F:ATP hydrolysis activity"/>
    <property type="evidence" value="ECO:0007669"/>
    <property type="project" value="InterPro"/>
</dbReference>
<dbReference type="AlphaFoldDB" id="A0AAV1S908"/>
<dbReference type="Pfam" id="PF01061">
    <property type="entry name" value="ABC2_membrane"/>
    <property type="match status" value="1"/>
</dbReference>
<comment type="caution">
    <text evidence="10">The sequence shown here is derived from an EMBL/GenBank/DDBJ whole genome shotgun (WGS) entry which is preliminary data.</text>
</comment>
<evidence type="ECO:0000259" key="8">
    <source>
        <dbReference type="Pfam" id="PF01061"/>
    </source>
</evidence>
<evidence type="ECO:0000256" key="5">
    <source>
        <dbReference type="ARBA" id="ARBA00023136"/>
    </source>
</evidence>
<evidence type="ECO:0000256" key="3">
    <source>
        <dbReference type="ARBA" id="ARBA00022692"/>
    </source>
</evidence>
<evidence type="ECO:0000259" key="7">
    <source>
        <dbReference type="Pfam" id="PF00005"/>
    </source>
</evidence>
<feature type="domain" description="ABC transporter" evidence="7">
    <location>
        <begin position="6"/>
        <end position="53"/>
    </location>
</feature>
<keyword evidence="5 6" id="KW-0472">Membrane</keyword>
<evidence type="ECO:0000313" key="11">
    <source>
        <dbReference type="Proteomes" id="UP001314170"/>
    </source>
</evidence>
<dbReference type="GO" id="GO:0140359">
    <property type="term" value="F:ABC-type transporter activity"/>
    <property type="evidence" value="ECO:0007669"/>
    <property type="project" value="InterPro"/>
</dbReference>
<evidence type="ECO:0000256" key="2">
    <source>
        <dbReference type="ARBA" id="ARBA00022448"/>
    </source>
</evidence>
<dbReference type="Gene3D" id="3.40.50.300">
    <property type="entry name" value="P-loop containing nucleotide triphosphate hydrolases"/>
    <property type="match status" value="1"/>
</dbReference>
<dbReference type="SUPFAM" id="SSF52540">
    <property type="entry name" value="P-loop containing nucleoside triphosphate hydrolases"/>
    <property type="match status" value="1"/>
</dbReference>
<dbReference type="InterPro" id="IPR027417">
    <property type="entry name" value="P-loop_NTPase"/>
</dbReference>
<dbReference type="Proteomes" id="UP001314170">
    <property type="component" value="Unassembled WGS sequence"/>
</dbReference>
<sequence length="415" mass="45841">MNVIYELALERCQNTVIGGNFVRGISGGERKRVCIGNEILLNPSLLFLDEPTSGLDSTNALRIVQILQNVAQAGKTVVTTIHQPSSRLFNKFDKLVLLGKGSTLYFGKASEAMLYFSSLGCYPIIAISPAEFLTDLANGVINDKTLPSELEDKFLPGGKRPEAMNGGPSLAEVHEYFVKAYDVRAANTEKTNFPGPILIEGSIEMQSKLNSREWGATWWEQFSILFRRGLKERSYEYFSFMRVTQVIATAIIIGFLWWHSGGSSPNHRHDQASVAYICSAMFAIFTFPQERAMLAKERSVGMYRLTAYFAARNISDLPLDLILPVVFLLIVHFMVGLKSSFSAFSLTMLTVFLCIIAAQGLGLTIGAAFMDVKKATTLASIVIMTFMLSGGFFLQNGYHDSNRGKALSHGGYQLP</sequence>
<protein>
    <submittedName>
        <fullName evidence="10">Uncharacterized protein</fullName>
    </submittedName>
</protein>
<dbReference type="GO" id="GO:0016020">
    <property type="term" value="C:membrane"/>
    <property type="evidence" value="ECO:0007669"/>
    <property type="project" value="UniProtKB-SubCell"/>
</dbReference>
<dbReference type="InterPro" id="IPR050352">
    <property type="entry name" value="ABCG_transporters"/>
</dbReference>
<evidence type="ECO:0000259" key="9">
    <source>
        <dbReference type="Pfam" id="PF19055"/>
    </source>
</evidence>
<feature type="transmembrane region" description="Helical" evidence="6">
    <location>
        <begin position="375"/>
        <end position="394"/>
    </location>
</feature>
<dbReference type="InterPro" id="IPR003439">
    <property type="entry name" value="ABC_transporter-like_ATP-bd"/>
</dbReference>
<evidence type="ECO:0000256" key="6">
    <source>
        <dbReference type="SAM" id="Phobius"/>
    </source>
</evidence>
<feature type="transmembrane region" description="Helical" evidence="6">
    <location>
        <begin position="341"/>
        <end position="363"/>
    </location>
</feature>
<feature type="domain" description="ABC-2 type transporter transmembrane" evidence="8">
    <location>
        <begin position="220"/>
        <end position="394"/>
    </location>
</feature>
<keyword evidence="3 6" id="KW-0812">Transmembrane</keyword>
<dbReference type="InterPro" id="IPR013525">
    <property type="entry name" value="ABC2_TM"/>
</dbReference>
<name>A0AAV1S908_9ROSI</name>
<dbReference type="Pfam" id="PF19055">
    <property type="entry name" value="ABC2_membrane_7"/>
    <property type="match status" value="1"/>
</dbReference>
<dbReference type="PANTHER" id="PTHR48041">
    <property type="entry name" value="ABC TRANSPORTER G FAMILY MEMBER 28"/>
    <property type="match status" value="1"/>
</dbReference>
<evidence type="ECO:0000256" key="1">
    <source>
        <dbReference type="ARBA" id="ARBA00004141"/>
    </source>
</evidence>
<feature type="transmembrane region" description="Helical" evidence="6">
    <location>
        <begin position="237"/>
        <end position="259"/>
    </location>
</feature>